<feature type="transmembrane region" description="Helical" evidence="6">
    <location>
        <begin position="27"/>
        <end position="52"/>
    </location>
</feature>
<gene>
    <name evidence="7" type="ORF">H9931_14015</name>
</gene>
<evidence type="ECO:0000256" key="4">
    <source>
        <dbReference type="ARBA" id="ARBA00022989"/>
    </source>
</evidence>
<comment type="caution">
    <text evidence="7">The sequence shown here is derived from an EMBL/GenBank/DDBJ whole genome shotgun (WGS) entry which is preliminary data.</text>
</comment>
<organism evidence="7 8">
    <name type="scientific">Candidatus Enterocloster excrementigallinarum</name>
    <dbReference type="NCBI Taxonomy" id="2838558"/>
    <lineage>
        <taxon>Bacteria</taxon>
        <taxon>Bacillati</taxon>
        <taxon>Bacillota</taxon>
        <taxon>Clostridia</taxon>
        <taxon>Lachnospirales</taxon>
        <taxon>Lachnospiraceae</taxon>
        <taxon>Enterocloster</taxon>
    </lineage>
</organism>
<name>A0A9D2PWR8_9FIRM</name>
<keyword evidence="5 6" id="KW-0472">Membrane</keyword>
<dbReference type="EMBL" id="DWWB01000085">
    <property type="protein sequence ID" value="HJC67804.1"/>
    <property type="molecule type" value="Genomic_DNA"/>
</dbReference>
<dbReference type="Pfam" id="PF01027">
    <property type="entry name" value="Bax1-I"/>
    <property type="match status" value="1"/>
</dbReference>
<evidence type="ECO:0000256" key="1">
    <source>
        <dbReference type="ARBA" id="ARBA00004141"/>
    </source>
</evidence>
<comment type="similarity">
    <text evidence="2 6">Belongs to the BI1 family.</text>
</comment>
<feature type="transmembrane region" description="Helical" evidence="6">
    <location>
        <begin position="144"/>
        <end position="162"/>
    </location>
</feature>
<dbReference type="InterPro" id="IPR006214">
    <property type="entry name" value="Bax_inhibitor_1-related"/>
</dbReference>
<sequence>MNDMMNQTYSQTSAYGESLGRYTAKTFGWMFAGLLFTFAISVALSVSGGILYLLYIPALPYILLIAELGVVFYLSARIEKMSVGTARAMFFVYAALNGVVFSVYFLIFHVTVLMGVFFITALFFGIMALIGYFGNINFGSIRPFMMGGLIFLCGFWILSLFINLSQFETMVCTVGIFLFLLFTAYDTKKIQAYYAHFGSVPEMAAKASIFSALQLYLDFINLFLYILRFAGNKRN</sequence>
<evidence type="ECO:0000313" key="7">
    <source>
        <dbReference type="EMBL" id="HJC67804.1"/>
    </source>
</evidence>
<feature type="transmembrane region" description="Helical" evidence="6">
    <location>
        <begin position="168"/>
        <end position="186"/>
    </location>
</feature>
<feature type="transmembrane region" description="Helical" evidence="6">
    <location>
        <begin position="88"/>
        <end position="107"/>
    </location>
</feature>
<keyword evidence="3 6" id="KW-0812">Transmembrane</keyword>
<proteinExistence type="inferred from homology"/>
<feature type="transmembrane region" description="Helical" evidence="6">
    <location>
        <begin position="113"/>
        <end position="132"/>
    </location>
</feature>
<evidence type="ECO:0000256" key="2">
    <source>
        <dbReference type="ARBA" id="ARBA00010350"/>
    </source>
</evidence>
<reference evidence="7" key="2">
    <citation type="submission" date="2021-04" db="EMBL/GenBank/DDBJ databases">
        <authorList>
            <person name="Gilroy R."/>
        </authorList>
    </citation>
    <scope>NUCLEOTIDE SEQUENCE</scope>
    <source>
        <strain evidence="7">CHK198-12963</strain>
    </source>
</reference>
<evidence type="ECO:0000256" key="6">
    <source>
        <dbReference type="RuleBase" id="RU004379"/>
    </source>
</evidence>
<dbReference type="Proteomes" id="UP000823863">
    <property type="component" value="Unassembled WGS sequence"/>
</dbReference>
<reference evidence="7" key="1">
    <citation type="journal article" date="2021" name="PeerJ">
        <title>Extensive microbial diversity within the chicken gut microbiome revealed by metagenomics and culture.</title>
        <authorList>
            <person name="Gilroy R."/>
            <person name="Ravi A."/>
            <person name="Getino M."/>
            <person name="Pursley I."/>
            <person name="Horton D.L."/>
            <person name="Alikhan N.F."/>
            <person name="Baker D."/>
            <person name="Gharbi K."/>
            <person name="Hall N."/>
            <person name="Watson M."/>
            <person name="Adriaenssens E.M."/>
            <person name="Foster-Nyarko E."/>
            <person name="Jarju S."/>
            <person name="Secka A."/>
            <person name="Antonio M."/>
            <person name="Oren A."/>
            <person name="Chaudhuri R.R."/>
            <person name="La Ragione R."/>
            <person name="Hildebrand F."/>
            <person name="Pallen M.J."/>
        </authorList>
    </citation>
    <scope>NUCLEOTIDE SEQUENCE</scope>
    <source>
        <strain evidence="7">CHK198-12963</strain>
    </source>
</reference>
<evidence type="ECO:0000256" key="5">
    <source>
        <dbReference type="ARBA" id="ARBA00023136"/>
    </source>
</evidence>
<dbReference type="PANTHER" id="PTHR23291">
    <property type="entry name" value="BAX INHIBITOR-RELATED"/>
    <property type="match status" value="1"/>
</dbReference>
<evidence type="ECO:0000313" key="8">
    <source>
        <dbReference type="Proteomes" id="UP000823863"/>
    </source>
</evidence>
<feature type="transmembrane region" description="Helical" evidence="6">
    <location>
        <begin position="207"/>
        <end position="227"/>
    </location>
</feature>
<dbReference type="GO" id="GO:0005886">
    <property type="term" value="C:plasma membrane"/>
    <property type="evidence" value="ECO:0007669"/>
    <property type="project" value="TreeGrafter"/>
</dbReference>
<evidence type="ECO:0000256" key="3">
    <source>
        <dbReference type="ARBA" id="ARBA00022692"/>
    </source>
</evidence>
<feature type="transmembrane region" description="Helical" evidence="6">
    <location>
        <begin position="58"/>
        <end position="76"/>
    </location>
</feature>
<accession>A0A9D2PWR8</accession>
<keyword evidence="4 6" id="KW-1133">Transmembrane helix</keyword>
<dbReference type="CDD" id="cd10432">
    <property type="entry name" value="BI-1-like_bacterial"/>
    <property type="match status" value="1"/>
</dbReference>
<dbReference type="PANTHER" id="PTHR23291:SF50">
    <property type="entry name" value="PROTEIN LIFEGUARD 4"/>
    <property type="match status" value="1"/>
</dbReference>
<protein>
    <submittedName>
        <fullName evidence="7">Bax inhibitor-1/YccA family protein</fullName>
    </submittedName>
</protein>
<comment type="subcellular location">
    <subcellularLocation>
        <location evidence="1">Membrane</location>
        <topology evidence="1">Multi-pass membrane protein</topology>
    </subcellularLocation>
</comment>
<dbReference type="AlphaFoldDB" id="A0A9D2PWR8"/>